<dbReference type="AlphaFoldDB" id="A0A286UJR7"/>
<accession>A0A286UJR7</accession>
<keyword evidence="2" id="KW-0812">Transmembrane</keyword>
<feature type="compositionally biased region" description="Basic and acidic residues" evidence="1">
    <location>
        <begin position="189"/>
        <end position="207"/>
    </location>
</feature>
<dbReference type="Proteomes" id="UP000217199">
    <property type="component" value="Unassembled WGS sequence"/>
</dbReference>
<evidence type="ECO:0000256" key="2">
    <source>
        <dbReference type="SAM" id="Phobius"/>
    </source>
</evidence>
<keyword evidence="2" id="KW-1133">Transmembrane helix</keyword>
<sequence>MLRPPLMLPLKAEDVDPYLDYARKLRRDYPILSIFVACFVVLSAIPLACFIGASLFISTFLLTVALLFATLTSAILIFLSGLPLLLLTLCFAAFLSLTLTCLTVGFYLLGRLVFLVRTEPTLYEGILVWAQELYAHVLSRIPTGVSQWTQSGVSKDFKRQLSPTLNNNNNKDDQVPETELKIKTIPTTKEGEEKEGEKGHNEFGSHD</sequence>
<comment type="caution">
    <text evidence="3">The sequence shown here is derived from an EMBL/GenBank/DDBJ whole genome shotgun (WGS) entry which is preliminary data.</text>
</comment>
<protein>
    <submittedName>
        <fullName evidence="3">Uncharacterized protein</fullName>
    </submittedName>
</protein>
<feature type="transmembrane region" description="Helical" evidence="2">
    <location>
        <begin position="85"/>
        <end position="109"/>
    </location>
</feature>
<keyword evidence="4" id="KW-1185">Reference proteome</keyword>
<proteinExistence type="predicted"/>
<gene>
    <name evidence="3" type="ORF">PNOK_0464800</name>
</gene>
<feature type="transmembrane region" description="Helical" evidence="2">
    <location>
        <begin position="29"/>
        <end position="53"/>
    </location>
</feature>
<feature type="transmembrane region" description="Helical" evidence="2">
    <location>
        <begin position="60"/>
        <end position="79"/>
    </location>
</feature>
<evidence type="ECO:0000313" key="3">
    <source>
        <dbReference type="EMBL" id="PAV19714.1"/>
    </source>
</evidence>
<feature type="region of interest" description="Disordered" evidence="1">
    <location>
        <begin position="160"/>
        <end position="207"/>
    </location>
</feature>
<reference evidence="3 4" key="1">
    <citation type="journal article" date="2017" name="Mol. Ecol.">
        <title>Comparative and population genomic landscape of Phellinus noxius: A hypervariable fungus causing root rot in trees.</title>
        <authorList>
            <person name="Chung C.L."/>
            <person name="Lee T.J."/>
            <person name="Akiba M."/>
            <person name="Lee H.H."/>
            <person name="Kuo T.H."/>
            <person name="Liu D."/>
            <person name="Ke H.M."/>
            <person name="Yokoi T."/>
            <person name="Roa M.B."/>
            <person name="Lu M.J."/>
            <person name="Chang Y.Y."/>
            <person name="Ann P.J."/>
            <person name="Tsai J.N."/>
            <person name="Chen C.Y."/>
            <person name="Tzean S.S."/>
            <person name="Ota Y."/>
            <person name="Hattori T."/>
            <person name="Sahashi N."/>
            <person name="Liou R.F."/>
            <person name="Kikuchi T."/>
            <person name="Tsai I.J."/>
        </authorList>
    </citation>
    <scope>NUCLEOTIDE SEQUENCE [LARGE SCALE GENOMIC DNA]</scope>
    <source>
        <strain evidence="3 4">FFPRI411160</strain>
    </source>
</reference>
<dbReference type="EMBL" id="NBII01000004">
    <property type="protein sequence ID" value="PAV19714.1"/>
    <property type="molecule type" value="Genomic_DNA"/>
</dbReference>
<dbReference type="InParanoid" id="A0A286UJR7"/>
<evidence type="ECO:0000256" key="1">
    <source>
        <dbReference type="SAM" id="MobiDB-lite"/>
    </source>
</evidence>
<keyword evidence="2" id="KW-0472">Membrane</keyword>
<feature type="compositionally biased region" description="Basic and acidic residues" evidence="1">
    <location>
        <begin position="170"/>
        <end position="182"/>
    </location>
</feature>
<dbReference type="Pfam" id="PF16015">
    <property type="entry name" value="Promethin"/>
    <property type="match status" value="1"/>
</dbReference>
<evidence type="ECO:0000313" key="4">
    <source>
        <dbReference type="Proteomes" id="UP000217199"/>
    </source>
</evidence>
<dbReference type="STRING" id="2282107.A0A286UJR7"/>
<name>A0A286UJR7_9AGAM</name>
<organism evidence="3 4">
    <name type="scientific">Pyrrhoderma noxium</name>
    <dbReference type="NCBI Taxonomy" id="2282107"/>
    <lineage>
        <taxon>Eukaryota</taxon>
        <taxon>Fungi</taxon>
        <taxon>Dikarya</taxon>
        <taxon>Basidiomycota</taxon>
        <taxon>Agaricomycotina</taxon>
        <taxon>Agaricomycetes</taxon>
        <taxon>Hymenochaetales</taxon>
        <taxon>Hymenochaetaceae</taxon>
        <taxon>Pyrrhoderma</taxon>
    </lineage>
</organism>